<organism evidence="2 3">
    <name type="scientific">Lactobacillus phage Lb338-1</name>
    <dbReference type="NCBI Taxonomy" id="2892342"/>
    <lineage>
        <taxon>Viruses</taxon>
        <taxon>Duplodnaviria</taxon>
        <taxon>Heunggongvirae</taxon>
        <taxon>Uroviricota</taxon>
        <taxon>Caudoviricetes</taxon>
        <taxon>Herelleviridae</taxon>
        <taxon>Mooreparkvirus</taxon>
        <taxon>Mooreparkvirus Lb3381</taxon>
    </lineage>
</organism>
<dbReference type="Pfam" id="PF16475">
    <property type="entry name" value="DUF5052"/>
    <property type="match status" value="1"/>
</dbReference>
<proteinExistence type="predicted"/>
<evidence type="ECO:0000313" key="3">
    <source>
        <dbReference type="Proteomes" id="UP000001878"/>
    </source>
</evidence>
<gene>
    <name evidence="2" type="ORF">lb338_phage_99</name>
</gene>
<protein>
    <submittedName>
        <fullName evidence="2">Uncharacterized protein</fullName>
    </submittedName>
</protein>
<keyword evidence="1" id="KW-1133">Transmembrane helix</keyword>
<evidence type="ECO:0000313" key="2">
    <source>
        <dbReference type="EMBL" id="ACO37020.1"/>
    </source>
</evidence>
<dbReference type="Proteomes" id="UP000001878">
    <property type="component" value="Segment"/>
</dbReference>
<dbReference type="RefSeq" id="YP_002790778.1">
    <property type="nucleotide sequence ID" value="NC_012530.1"/>
</dbReference>
<reference evidence="2 3" key="1">
    <citation type="journal article" date="2009" name="Gene">
        <title>Genome of a virulent bacteriophage Lb338-1 that lyses the probiotic Lactobacillus paracasei cheese strain.</title>
        <authorList>
            <person name="Alemayehu D."/>
            <person name="Ross R.P."/>
            <person name="O'Sullivan O."/>
            <person name="Coffey A."/>
            <person name="Stanton C."/>
            <person name="Fitzgerald G.F."/>
            <person name="McAuliffe O."/>
        </authorList>
    </citation>
    <scope>NUCLEOTIDE SEQUENCE [LARGE SCALE GENOMIC DNA]</scope>
    <source>
        <strain evidence="2">Lb338-1</strain>
    </source>
</reference>
<dbReference type="InterPro" id="IPR032484">
    <property type="entry name" value="DUF5052"/>
</dbReference>
<keyword evidence="1" id="KW-0472">Membrane</keyword>
<keyword evidence="1" id="KW-0812">Transmembrane</keyword>
<evidence type="ECO:0000256" key="1">
    <source>
        <dbReference type="SAM" id="Phobius"/>
    </source>
</evidence>
<dbReference type="KEGG" id="vg:7750954"/>
<keyword evidence="3" id="KW-1185">Reference proteome</keyword>
<sequence>MTTILTQVGDFLLRVKRYMGKHIVGVSLFFILLFVFAYWEHQHYVNPIDVYTISKLSKDTTNERYSVNTYDRSAKTLSKFSSLGLNLGVSSIGNLSGGKKANVDTVNIYTYRGDISISGSTILAYPSSMHNVIDLSEVRNNYMEYAASKIKGAYSYTSSILMVKTYDGVPIVALYGNNIKAYYCDINNSQVFSIDGNIIYCYKATYSISKTSIFK</sequence>
<feature type="transmembrane region" description="Helical" evidence="1">
    <location>
        <begin position="22"/>
        <end position="39"/>
    </location>
</feature>
<dbReference type="GeneID" id="7750954"/>
<dbReference type="EMBL" id="FJ822135">
    <property type="protein sequence ID" value="ACO37020.1"/>
    <property type="molecule type" value="Genomic_DNA"/>
</dbReference>
<accession>C1KFK9</accession>
<name>C1KFK9_9CAUD</name>